<proteinExistence type="predicted"/>
<dbReference type="Proteomes" id="UP001454036">
    <property type="component" value="Unassembled WGS sequence"/>
</dbReference>
<gene>
    <name evidence="1" type="ORF">LIER_15645</name>
</gene>
<evidence type="ECO:0000313" key="2">
    <source>
        <dbReference type="Proteomes" id="UP001454036"/>
    </source>
</evidence>
<comment type="caution">
    <text evidence="1">The sequence shown here is derived from an EMBL/GenBank/DDBJ whole genome shotgun (WGS) entry which is preliminary data.</text>
</comment>
<evidence type="ECO:0000313" key="1">
    <source>
        <dbReference type="EMBL" id="GAA0158688.1"/>
    </source>
</evidence>
<reference evidence="1 2" key="1">
    <citation type="submission" date="2024-01" db="EMBL/GenBank/DDBJ databases">
        <title>The complete chloroplast genome sequence of Lithospermum erythrorhizon: insights into the phylogenetic relationship among Boraginaceae species and the maternal lineages of purple gromwells.</title>
        <authorList>
            <person name="Okada T."/>
            <person name="Watanabe K."/>
        </authorList>
    </citation>
    <scope>NUCLEOTIDE SEQUENCE [LARGE SCALE GENOMIC DNA]</scope>
</reference>
<dbReference type="AlphaFoldDB" id="A0AAV3Q8B6"/>
<name>A0AAV3Q8B6_LITER</name>
<organism evidence="1 2">
    <name type="scientific">Lithospermum erythrorhizon</name>
    <name type="common">Purple gromwell</name>
    <name type="synonym">Lithospermum officinale var. erythrorhizon</name>
    <dbReference type="NCBI Taxonomy" id="34254"/>
    <lineage>
        <taxon>Eukaryota</taxon>
        <taxon>Viridiplantae</taxon>
        <taxon>Streptophyta</taxon>
        <taxon>Embryophyta</taxon>
        <taxon>Tracheophyta</taxon>
        <taxon>Spermatophyta</taxon>
        <taxon>Magnoliopsida</taxon>
        <taxon>eudicotyledons</taxon>
        <taxon>Gunneridae</taxon>
        <taxon>Pentapetalae</taxon>
        <taxon>asterids</taxon>
        <taxon>lamiids</taxon>
        <taxon>Boraginales</taxon>
        <taxon>Boraginaceae</taxon>
        <taxon>Boraginoideae</taxon>
        <taxon>Lithospermeae</taxon>
        <taxon>Lithospermum</taxon>
    </lineage>
</organism>
<sequence length="75" mass="7837">MCSSGSVFPMNLVNAGSFNPTGMMALRMLGEKGASPSNYVLVPHRAYGATLSERASTCYSKATITSGEDPGPLHL</sequence>
<protein>
    <submittedName>
        <fullName evidence="1">Uncharacterized protein</fullName>
    </submittedName>
</protein>
<accession>A0AAV3Q8B6</accession>
<dbReference type="EMBL" id="BAABME010003410">
    <property type="protein sequence ID" value="GAA0158688.1"/>
    <property type="molecule type" value="Genomic_DNA"/>
</dbReference>
<keyword evidence="2" id="KW-1185">Reference proteome</keyword>